<evidence type="ECO:0000256" key="1">
    <source>
        <dbReference type="SAM" id="MobiDB-lite"/>
    </source>
</evidence>
<evidence type="ECO:0000313" key="3">
    <source>
        <dbReference type="Proteomes" id="UP000663873"/>
    </source>
</evidence>
<feature type="region of interest" description="Disordered" evidence="1">
    <location>
        <begin position="1"/>
        <end position="35"/>
    </location>
</feature>
<name>A0A822AQP6_9BILA</name>
<dbReference type="Proteomes" id="UP000663873">
    <property type="component" value="Unassembled WGS sequence"/>
</dbReference>
<feature type="compositionally biased region" description="Basic and acidic residues" evidence="1">
    <location>
        <begin position="15"/>
        <end position="24"/>
    </location>
</feature>
<keyword evidence="3" id="KW-1185">Reference proteome</keyword>
<dbReference type="EMBL" id="CAJOBP010107800">
    <property type="protein sequence ID" value="CAF4994182.1"/>
    <property type="molecule type" value="Genomic_DNA"/>
</dbReference>
<evidence type="ECO:0000313" key="2">
    <source>
        <dbReference type="EMBL" id="CAF4994182.1"/>
    </source>
</evidence>
<organism evidence="2 3">
    <name type="scientific">Rotaria socialis</name>
    <dbReference type="NCBI Taxonomy" id="392032"/>
    <lineage>
        <taxon>Eukaryota</taxon>
        <taxon>Metazoa</taxon>
        <taxon>Spiralia</taxon>
        <taxon>Gnathifera</taxon>
        <taxon>Rotifera</taxon>
        <taxon>Eurotatoria</taxon>
        <taxon>Bdelloidea</taxon>
        <taxon>Philodinida</taxon>
        <taxon>Philodinidae</taxon>
        <taxon>Rotaria</taxon>
    </lineage>
</organism>
<comment type="caution">
    <text evidence="2">The sequence shown here is derived from an EMBL/GenBank/DDBJ whole genome shotgun (WGS) entry which is preliminary data.</text>
</comment>
<sequence length="35" mass="4117">MEIRLIVGHRNHRNTGHELVEKRPHPSLLKPIQLP</sequence>
<reference evidence="2" key="1">
    <citation type="submission" date="2021-02" db="EMBL/GenBank/DDBJ databases">
        <authorList>
            <person name="Nowell W R."/>
        </authorList>
    </citation>
    <scope>NUCLEOTIDE SEQUENCE</scope>
</reference>
<feature type="non-terminal residue" evidence="2">
    <location>
        <position position="35"/>
    </location>
</feature>
<proteinExistence type="predicted"/>
<protein>
    <submittedName>
        <fullName evidence="2">Uncharacterized protein</fullName>
    </submittedName>
</protein>
<gene>
    <name evidence="2" type="ORF">UJA718_LOCUS49989</name>
</gene>
<dbReference type="AlphaFoldDB" id="A0A822AQP6"/>
<accession>A0A822AQP6</accession>